<evidence type="ECO:0000256" key="5">
    <source>
        <dbReference type="SAM" id="MobiDB-lite"/>
    </source>
</evidence>
<dbReference type="Gene3D" id="3.40.850.10">
    <property type="entry name" value="Kinesin motor domain"/>
    <property type="match status" value="1"/>
</dbReference>
<evidence type="ECO:0000256" key="3">
    <source>
        <dbReference type="PROSITE-ProRule" id="PRU00283"/>
    </source>
</evidence>
<dbReference type="SMART" id="SM00129">
    <property type="entry name" value="KISc"/>
    <property type="match status" value="1"/>
</dbReference>
<dbReference type="GO" id="GO:0003777">
    <property type="term" value="F:microtubule motor activity"/>
    <property type="evidence" value="ECO:0007669"/>
    <property type="project" value="InterPro"/>
</dbReference>
<organism evidence="7 8">
    <name type="scientific">Achlya hypogyna</name>
    <name type="common">Oomycete</name>
    <name type="synonym">Protoachlya hypogyna</name>
    <dbReference type="NCBI Taxonomy" id="1202772"/>
    <lineage>
        <taxon>Eukaryota</taxon>
        <taxon>Sar</taxon>
        <taxon>Stramenopiles</taxon>
        <taxon>Oomycota</taxon>
        <taxon>Saprolegniomycetes</taxon>
        <taxon>Saprolegniales</taxon>
        <taxon>Achlyaceae</taxon>
        <taxon>Achlya</taxon>
    </lineage>
</organism>
<feature type="domain" description="Kinesin motor" evidence="6">
    <location>
        <begin position="1"/>
        <end position="89"/>
    </location>
</feature>
<dbReference type="AlphaFoldDB" id="A0A1V9ZBI4"/>
<evidence type="ECO:0000313" key="7">
    <source>
        <dbReference type="EMBL" id="OQR95271.1"/>
    </source>
</evidence>
<feature type="compositionally biased region" description="Polar residues" evidence="5">
    <location>
        <begin position="167"/>
        <end position="176"/>
    </location>
</feature>
<sequence length="398" mass="44355">RVKKSLVRGSHVNELKAINLSLSALGNCISALSKQQSHVPYRDSKLTRLLQNSLGGNAKTALILAVTPEMSEASESLATLQFGQRAMQIQVKAHVNVVPDYKRLVEMLQAKVDSYEDKLNGMDIELQASRDAQALLLNQVGEAQLEAAKVTFDMEALKTTMQLQLAMAQTTPSSPHSEAPPDAAPSTATDMFEQFEAKLTELTAQHRSELGAMKQRFDFQVETHKQIANRANQEWHNIEAELSSERTAHLETCKELREAKQKYFQLESDHVDRVGDVCQEKKELELQLQAQLKTIQRLETANGQLQLQLQTAQNGRAELSQSIDANFVSREQVNEMETLYADAIAKLQQRVESLEVLQPKRAPPADVPRQPPPLVKKDSLIGKKAVPKIGRVMPGGRR</sequence>
<feature type="compositionally biased region" description="Pro residues" evidence="5">
    <location>
        <begin position="361"/>
        <end position="374"/>
    </location>
</feature>
<dbReference type="Proteomes" id="UP000243579">
    <property type="component" value="Unassembled WGS sequence"/>
</dbReference>
<dbReference type="EMBL" id="JNBR01000331">
    <property type="protein sequence ID" value="OQR95271.1"/>
    <property type="molecule type" value="Genomic_DNA"/>
</dbReference>
<dbReference type="InterPro" id="IPR027417">
    <property type="entry name" value="P-loop_NTPase"/>
</dbReference>
<proteinExistence type="inferred from homology"/>
<dbReference type="GO" id="GO:0008017">
    <property type="term" value="F:microtubule binding"/>
    <property type="evidence" value="ECO:0007669"/>
    <property type="project" value="InterPro"/>
</dbReference>
<evidence type="ECO:0000256" key="1">
    <source>
        <dbReference type="ARBA" id="ARBA00023054"/>
    </source>
</evidence>
<feature type="coiled-coil region" evidence="4">
    <location>
        <begin position="281"/>
        <end position="315"/>
    </location>
</feature>
<dbReference type="SUPFAM" id="SSF52540">
    <property type="entry name" value="P-loop containing nucleoside triphosphate hydrolases"/>
    <property type="match status" value="1"/>
</dbReference>
<evidence type="ECO:0000256" key="2">
    <source>
        <dbReference type="ARBA" id="ARBA00023175"/>
    </source>
</evidence>
<feature type="region of interest" description="Disordered" evidence="5">
    <location>
        <begin position="357"/>
        <end position="381"/>
    </location>
</feature>
<dbReference type="GO" id="GO:0005524">
    <property type="term" value="F:ATP binding"/>
    <property type="evidence" value="ECO:0007669"/>
    <property type="project" value="InterPro"/>
</dbReference>
<dbReference type="STRING" id="1202772.A0A1V9ZBI4"/>
<dbReference type="GO" id="GO:0007018">
    <property type="term" value="P:microtubule-based movement"/>
    <property type="evidence" value="ECO:0007669"/>
    <property type="project" value="InterPro"/>
</dbReference>
<keyword evidence="1 4" id="KW-0175">Coiled coil</keyword>
<keyword evidence="2" id="KW-0505">Motor protein</keyword>
<evidence type="ECO:0000259" key="6">
    <source>
        <dbReference type="PROSITE" id="PS50067"/>
    </source>
</evidence>
<dbReference type="Pfam" id="PF00225">
    <property type="entry name" value="Kinesin"/>
    <property type="match status" value="1"/>
</dbReference>
<feature type="region of interest" description="Disordered" evidence="5">
    <location>
        <begin position="167"/>
        <end position="186"/>
    </location>
</feature>
<feature type="non-terminal residue" evidence="7">
    <location>
        <position position="1"/>
    </location>
</feature>
<keyword evidence="8" id="KW-1185">Reference proteome</keyword>
<protein>
    <submittedName>
        <fullName evidence="7">Kinesin-like protein</fullName>
    </submittedName>
</protein>
<dbReference type="InterPro" id="IPR027640">
    <property type="entry name" value="Kinesin-like_fam"/>
</dbReference>
<dbReference type="PANTHER" id="PTHR47968:SF75">
    <property type="entry name" value="CENTROMERE-ASSOCIATED PROTEIN E"/>
    <property type="match status" value="1"/>
</dbReference>
<evidence type="ECO:0000256" key="4">
    <source>
        <dbReference type="SAM" id="Coils"/>
    </source>
</evidence>
<name>A0A1V9ZBI4_ACHHY</name>
<dbReference type="PROSITE" id="PS50067">
    <property type="entry name" value="KINESIN_MOTOR_2"/>
    <property type="match status" value="1"/>
</dbReference>
<feature type="coiled-coil region" evidence="4">
    <location>
        <begin position="98"/>
        <end position="125"/>
    </location>
</feature>
<comment type="similarity">
    <text evidence="3">Belongs to the TRAFAC class myosin-kinesin ATPase superfamily. Kinesin family.</text>
</comment>
<accession>A0A1V9ZBI4</accession>
<gene>
    <name evidence="7" type="ORF">ACHHYP_00155</name>
</gene>
<comment type="caution">
    <text evidence="7">The sequence shown here is derived from an EMBL/GenBank/DDBJ whole genome shotgun (WGS) entry which is preliminary data.</text>
</comment>
<dbReference type="InterPro" id="IPR001752">
    <property type="entry name" value="Kinesin_motor_dom"/>
</dbReference>
<dbReference type="PANTHER" id="PTHR47968">
    <property type="entry name" value="CENTROMERE PROTEIN E"/>
    <property type="match status" value="1"/>
</dbReference>
<dbReference type="InterPro" id="IPR036961">
    <property type="entry name" value="Kinesin_motor_dom_sf"/>
</dbReference>
<reference evidence="7 8" key="1">
    <citation type="journal article" date="2014" name="Genome Biol. Evol.">
        <title>The secreted proteins of Achlya hypogyna and Thraustotheca clavata identify the ancestral oomycete secretome and reveal gene acquisitions by horizontal gene transfer.</title>
        <authorList>
            <person name="Misner I."/>
            <person name="Blouin N."/>
            <person name="Leonard G."/>
            <person name="Richards T.A."/>
            <person name="Lane C.E."/>
        </authorList>
    </citation>
    <scope>NUCLEOTIDE SEQUENCE [LARGE SCALE GENOMIC DNA]</scope>
    <source>
        <strain evidence="7 8">ATCC 48635</strain>
    </source>
</reference>
<evidence type="ECO:0000313" key="8">
    <source>
        <dbReference type="Proteomes" id="UP000243579"/>
    </source>
</evidence>
<dbReference type="OrthoDB" id="3176171at2759"/>
<comment type="caution">
    <text evidence="3">Lacks conserved residue(s) required for the propagation of feature annotation.</text>
</comment>